<organism evidence="2 3">
    <name type="scientific">Parasphingorhabdus cellanae</name>
    <dbReference type="NCBI Taxonomy" id="2806553"/>
    <lineage>
        <taxon>Bacteria</taxon>
        <taxon>Pseudomonadati</taxon>
        <taxon>Pseudomonadota</taxon>
        <taxon>Alphaproteobacteria</taxon>
        <taxon>Sphingomonadales</taxon>
        <taxon>Sphingomonadaceae</taxon>
        <taxon>Parasphingorhabdus</taxon>
    </lineage>
</organism>
<dbReference type="Proteomes" id="UP000663923">
    <property type="component" value="Chromosome"/>
</dbReference>
<dbReference type="InterPro" id="IPR029149">
    <property type="entry name" value="Creatin/AminoP/Spt16_N"/>
</dbReference>
<dbReference type="SUPFAM" id="SSF55920">
    <property type="entry name" value="Creatinase/aminopeptidase"/>
    <property type="match status" value="1"/>
</dbReference>
<dbReference type="CDD" id="cd01066">
    <property type="entry name" value="APP_MetAP"/>
    <property type="match status" value="1"/>
</dbReference>
<reference evidence="2 3" key="1">
    <citation type="submission" date="2021-03" db="EMBL/GenBank/DDBJ databases">
        <title>Complete genome of Parasphingorhabdus_sp.JHSY0214.</title>
        <authorList>
            <person name="Yoo J.H."/>
            <person name="Bae J.W."/>
        </authorList>
    </citation>
    <scope>NUCLEOTIDE SEQUENCE [LARGE SCALE GENOMIC DNA]</scope>
    <source>
        <strain evidence="2 3">JHSY0214</strain>
    </source>
</reference>
<keyword evidence="3" id="KW-1185">Reference proteome</keyword>
<keyword evidence="2" id="KW-0645">Protease</keyword>
<evidence type="ECO:0000313" key="3">
    <source>
        <dbReference type="Proteomes" id="UP000663923"/>
    </source>
</evidence>
<dbReference type="Pfam" id="PF00557">
    <property type="entry name" value="Peptidase_M24"/>
    <property type="match status" value="1"/>
</dbReference>
<dbReference type="InterPro" id="IPR050659">
    <property type="entry name" value="Peptidase_M24B"/>
</dbReference>
<accession>A0ABX7T6Q3</accession>
<dbReference type="EMBL" id="CP071794">
    <property type="protein sequence ID" value="QTD57280.1"/>
    <property type="molecule type" value="Genomic_DNA"/>
</dbReference>
<keyword evidence="2" id="KW-0031">Aminopeptidase</keyword>
<protein>
    <submittedName>
        <fullName evidence="2">Aminopeptidase P family protein</fullName>
    </submittedName>
</protein>
<dbReference type="InterPro" id="IPR000994">
    <property type="entry name" value="Pept_M24"/>
</dbReference>
<dbReference type="InterPro" id="IPR036005">
    <property type="entry name" value="Creatinase/aminopeptidase-like"/>
</dbReference>
<feature type="domain" description="Peptidase M24" evidence="1">
    <location>
        <begin position="232"/>
        <end position="405"/>
    </location>
</feature>
<dbReference type="GO" id="GO:0004177">
    <property type="term" value="F:aminopeptidase activity"/>
    <property type="evidence" value="ECO:0007669"/>
    <property type="project" value="UniProtKB-KW"/>
</dbReference>
<gene>
    <name evidence="2" type="ORF">J4G78_07025</name>
</gene>
<dbReference type="SUPFAM" id="SSF53092">
    <property type="entry name" value="Creatinase/prolidase N-terminal domain"/>
    <property type="match status" value="1"/>
</dbReference>
<evidence type="ECO:0000259" key="1">
    <source>
        <dbReference type="Pfam" id="PF00557"/>
    </source>
</evidence>
<proteinExistence type="predicted"/>
<dbReference type="Gene3D" id="3.40.350.10">
    <property type="entry name" value="Creatinase/prolidase N-terminal domain"/>
    <property type="match status" value="1"/>
</dbReference>
<keyword evidence="2" id="KW-0378">Hydrolase</keyword>
<dbReference type="PANTHER" id="PTHR46112">
    <property type="entry name" value="AMINOPEPTIDASE"/>
    <property type="match status" value="1"/>
</dbReference>
<dbReference type="RefSeq" id="WP_207989627.1">
    <property type="nucleotide sequence ID" value="NZ_CP071794.1"/>
</dbReference>
<sequence length="421" mass="45592">MLELTHAASEMEKTVHQTPARQLIDRGRASFVLGKAGLDALVLTDPQNAYYASGIWPPLARLGLNDSAVVIVPRNRSEPIAYVTYQFVYYYGVADSGWSDDIEPYLVTRPDGNSAASPSMYILNERAQVTDREHNRRERVEAAGQCYATRDEAVLAALRSRGLLRGNLGFDSLSSFMLIQAAAPMATSRNACDVVKYMRVVKSSTEIDLMRMASAANVKAALSTAKKLRQLGSIKSVRKEFFAQATALGNSPVFMSVDGVINEDYDAELKDGTAVLIDCVSHLAGYHGDYGRTIFVGDPPSNIKDAVSAIAATWAELSAQLRPGITFSQITSMGQEILSKTGDYRVPFGPHSVGLAHTDQPLTDLDGKPIDLVLEPGMIISVDCPLMHSDPGGTVHMEDLVLITENGAEAIHDTSVTQIII</sequence>
<name>A0ABX7T6Q3_9SPHN</name>
<dbReference type="Gene3D" id="3.90.230.10">
    <property type="entry name" value="Creatinase/methionine aminopeptidase superfamily"/>
    <property type="match status" value="1"/>
</dbReference>
<dbReference type="PANTHER" id="PTHR46112:SF2">
    <property type="entry name" value="XAA-PRO AMINOPEPTIDASE P-RELATED"/>
    <property type="match status" value="1"/>
</dbReference>
<evidence type="ECO:0000313" key="2">
    <source>
        <dbReference type="EMBL" id="QTD57280.1"/>
    </source>
</evidence>